<reference evidence="3" key="1">
    <citation type="submission" date="2017-02" db="UniProtKB">
        <authorList>
            <consortium name="WormBaseParasite"/>
        </authorList>
    </citation>
    <scope>IDENTIFICATION</scope>
</reference>
<dbReference type="InterPro" id="IPR013783">
    <property type="entry name" value="Ig-like_fold"/>
</dbReference>
<sequence length="150" mass="16793">MRNRSPTDSCSAKPPMYFKELSEDYSLGDARSRKATVAYGDIITNPMSVMQFSPKETMKRLCVVNLATEVIMWTLRTDLRGSFDAAPAHGLLRTGEQQLIVICLAAGSAPKKGKIAIDYAFVHPFQPTFDRAIYNAAEKRRHILRVISIE</sequence>
<organism evidence="3">
    <name type="scientific">Nippostrongylus brasiliensis</name>
    <name type="common">Rat hookworm</name>
    <dbReference type="NCBI Taxonomy" id="27835"/>
    <lineage>
        <taxon>Eukaryota</taxon>
        <taxon>Metazoa</taxon>
        <taxon>Ecdysozoa</taxon>
        <taxon>Nematoda</taxon>
        <taxon>Chromadorea</taxon>
        <taxon>Rhabditida</taxon>
        <taxon>Rhabditina</taxon>
        <taxon>Rhabditomorpha</taxon>
        <taxon>Strongyloidea</taxon>
        <taxon>Heligmosomidae</taxon>
        <taxon>Nippostrongylus</taxon>
    </lineage>
</organism>
<gene>
    <name evidence="1" type="ORF">NBR_LOCUS17364</name>
</gene>
<accession>A0A0N4YK29</accession>
<dbReference type="Gene3D" id="2.60.40.10">
    <property type="entry name" value="Immunoglobulins"/>
    <property type="match status" value="1"/>
</dbReference>
<evidence type="ECO:0000313" key="2">
    <source>
        <dbReference type="Proteomes" id="UP000271162"/>
    </source>
</evidence>
<evidence type="ECO:0000313" key="3">
    <source>
        <dbReference type="WBParaSite" id="NBR_0001736301-mRNA-1"/>
    </source>
</evidence>
<dbReference type="AlphaFoldDB" id="A0A0N4YK29"/>
<keyword evidence="2" id="KW-1185">Reference proteome</keyword>
<reference evidence="1 2" key="2">
    <citation type="submission" date="2018-11" db="EMBL/GenBank/DDBJ databases">
        <authorList>
            <consortium name="Pathogen Informatics"/>
        </authorList>
    </citation>
    <scope>NUCLEOTIDE SEQUENCE [LARGE SCALE GENOMIC DNA]</scope>
</reference>
<proteinExistence type="predicted"/>
<name>A0A0N4YK29_NIPBR</name>
<dbReference type="InterPro" id="IPR008962">
    <property type="entry name" value="PapD-like_sf"/>
</dbReference>
<evidence type="ECO:0000313" key="1">
    <source>
        <dbReference type="EMBL" id="VDL80978.1"/>
    </source>
</evidence>
<dbReference type="EMBL" id="UYSL01022720">
    <property type="protein sequence ID" value="VDL80978.1"/>
    <property type="molecule type" value="Genomic_DNA"/>
</dbReference>
<protein>
    <submittedName>
        <fullName evidence="3">MSP domain-containing protein</fullName>
    </submittedName>
</protein>
<dbReference type="Proteomes" id="UP000271162">
    <property type="component" value="Unassembled WGS sequence"/>
</dbReference>
<dbReference type="WBParaSite" id="NBR_0001736301-mRNA-1">
    <property type="protein sequence ID" value="NBR_0001736301-mRNA-1"/>
    <property type="gene ID" value="NBR_0001736301"/>
</dbReference>
<dbReference type="SUPFAM" id="SSF49354">
    <property type="entry name" value="PapD-like"/>
    <property type="match status" value="1"/>
</dbReference>